<organism evidence="1 2">
    <name type="scientific">Cryptococcus amylolentus CBS 6039</name>
    <dbReference type="NCBI Taxonomy" id="1295533"/>
    <lineage>
        <taxon>Eukaryota</taxon>
        <taxon>Fungi</taxon>
        <taxon>Dikarya</taxon>
        <taxon>Basidiomycota</taxon>
        <taxon>Agaricomycotina</taxon>
        <taxon>Tremellomycetes</taxon>
        <taxon>Tremellales</taxon>
        <taxon>Cryptococcaceae</taxon>
        <taxon>Cryptococcus</taxon>
    </lineage>
</organism>
<reference evidence="1 2" key="1">
    <citation type="submission" date="2016-06" db="EMBL/GenBank/DDBJ databases">
        <title>Evolution of pathogenesis and genome organization in the Tremellales.</title>
        <authorList>
            <person name="Cuomo C."/>
            <person name="Litvintseva A."/>
            <person name="Heitman J."/>
            <person name="Chen Y."/>
            <person name="Sun S."/>
            <person name="Springer D."/>
            <person name="Dromer F."/>
            <person name="Young S."/>
            <person name="Zeng Q."/>
            <person name="Chapman S."/>
            <person name="Gujja S."/>
            <person name="Saif S."/>
            <person name="Birren B."/>
        </authorList>
    </citation>
    <scope>NUCLEOTIDE SEQUENCE [LARGE SCALE GENOMIC DNA]</scope>
    <source>
        <strain evidence="1 2">CBS 6039</strain>
    </source>
</reference>
<dbReference type="GeneID" id="30158879"/>
<name>A0A1E3HCQ0_9TREE</name>
<dbReference type="RefSeq" id="XP_018989975.1">
    <property type="nucleotide sequence ID" value="XM_019142332.1"/>
</dbReference>
<proteinExistence type="predicted"/>
<sequence length="406" mass="44983">MNDTKDDSQASASSDDHPNIPSFCYRLPPDLSSSIFSTFIAGAARDDIANLLCSSESTYLFFSYLLHEKLAVDGTKATEFFGDSVSEDGAVWPLCPRAGHLSAKELGQVMPNVPESLCRRFADFDPVVHLLNLGINVFSEEKDNQIVALFKKVLLCRSIKKIVVRDVAAAEVLAEFIVNVQSSFSDLSSFDTLSNTVTGRFLAFMNVEWLVFDGSFAKDICSDETGCANDPVRTVLREIRPHNICMWAPKAFQFQEVSIIPQALLDYGLADQIERLIIHDTTVCSLVRYYPARHTEFYFGSYLNPEDGSCRNCPGMAMPCQCCTTGYIDFFKLCFTGAVSDWTDESGTNHPRSFEMHGLGVDRAKVVFLLGKLWQHDSLWSDAGDDLLLVHGPNESVKCCEGCGDA</sequence>
<protein>
    <submittedName>
        <fullName evidence="1">Uncharacterized protein</fullName>
    </submittedName>
</protein>
<comment type="caution">
    <text evidence="1">The sequence shown here is derived from an EMBL/GenBank/DDBJ whole genome shotgun (WGS) entry which is preliminary data.</text>
</comment>
<dbReference type="EMBL" id="AWGJ01000012">
    <property type="protein sequence ID" value="ODN74113.1"/>
    <property type="molecule type" value="Genomic_DNA"/>
</dbReference>
<accession>A0A1E3HCQ0</accession>
<dbReference type="OrthoDB" id="10284727at2759"/>
<evidence type="ECO:0000313" key="2">
    <source>
        <dbReference type="Proteomes" id="UP000094065"/>
    </source>
</evidence>
<keyword evidence="2" id="KW-1185">Reference proteome</keyword>
<dbReference type="AlphaFoldDB" id="A0A1E3HCQ0"/>
<evidence type="ECO:0000313" key="1">
    <source>
        <dbReference type="EMBL" id="ODN74113.1"/>
    </source>
</evidence>
<dbReference type="Proteomes" id="UP000094065">
    <property type="component" value="Unassembled WGS sequence"/>
</dbReference>
<gene>
    <name evidence="1" type="ORF">L202_07570</name>
</gene>